<feature type="domain" description="Heterokaryon incompatibility" evidence="1">
    <location>
        <begin position="70"/>
        <end position="230"/>
    </location>
</feature>
<evidence type="ECO:0000313" key="3">
    <source>
        <dbReference type="Proteomes" id="UP000250266"/>
    </source>
</evidence>
<name>A0A8E2DZA5_9PEZI</name>
<protein>
    <submittedName>
        <fullName evidence="2">HET-domain-containing protein</fullName>
    </submittedName>
</protein>
<reference evidence="2 3" key="1">
    <citation type="journal article" date="2016" name="Nat. Commun.">
        <title>Ectomycorrhizal ecology is imprinted in the genome of the dominant symbiotic fungus Cenococcum geophilum.</title>
        <authorList>
            <consortium name="DOE Joint Genome Institute"/>
            <person name="Peter M."/>
            <person name="Kohler A."/>
            <person name="Ohm R.A."/>
            <person name="Kuo A."/>
            <person name="Krutzmann J."/>
            <person name="Morin E."/>
            <person name="Arend M."/>
            <person name="Barry K.W."/>
            <person name="Binder M."/>
            <person name="Choi C."/>
            <person name="Clum A."/>
            <person name="Copeland A."/>
            <person name="Grisel N."/>
            <person name="Haridas S."/>
            <person name="Kipfer T."/>
            <person name="LaButti K."/>
            <person name="Lindquist E."/>
            <person name="Lipzen A."/>
            <person name="Maire R."/>
            <person name="Meier B."/>
            <person name="Mihaltcheva S."/>
            <person name="Molinier V."/>
            <person name="Murat C."/>
            <person name="Poggeler S."/>
            <person name="Quandt C.A."/>
            <person name="Sperisen C."/>
            <person name="Tritt A."/>
            <person name="Tisserant E."/>
            <person name="Crous P.W."/>
            <person name="Henrissat B."/>
            <person name="Nehls U."/>
            <person name="Egli S."/>
            <person name="Spatafora J.W."/>
            <person name="Grigoriev I.V."/>
            <person name="Martin F.M."/>
        </authorList>
    </citation>
    <scope>NUCLEOTIDE SEQUENCE [LARGE SCALE GENOMIC DNA]</scope>
    <source>
        <strain evidence="2 3">CBS 459.81</strain>
    </source>
</reference>
<organism evidence="2 3">
    <name type="scientific">Lepidopterella palustris CBS 459.81</name>
    <dbReference type="NCBI Taxonomy" id="1314670"/>
    <lineage>
        <taxon>Eukaryota</taxon>
        <taxon>Fungi</taxon>
        <taxon>Dikarya</taxon>
        <taxon>Ascomycota</taxon>
        <taxon>Pezizomycotina</taxon>
        <taxon>Dothideomycetes</taxon>
        <taxon>Pleosporomycetidae</taxon>
        <taxon>Mytilinidiales</taxon>
        <taxon>Argynnaceae</taxon>
        <taxon>Lepidopterella</taxon>
    </lineage>
</organism>
<dbReference type="PANTHER" id="PTHR24148">
    <property type="entry name" value="ANKYRIN REPEAT DOMAIN-CONTAINING PROTEIN 39 HOMOLOG-RELATED"/>
    <property type="match status" value="1"/>
</dbReference>
<dbReference type="InterPro" id="IPR010730">
    <property type="entry name" value="HET"/>
</dbReference>
<dbReference type="AlphaFoldDB" id="A0A8E2DZA5"/>
<dbReference type="Pfam" id="PF06985">
    <property type="entry name" value="HET"/>
    <property type="match status" value="1"/>
</dbReference>
<dbReference type="EMBL" id="KV745488">
    <property type="protein sequence ID" value="OCK74394.1"/>
    <property type="molecule type" value="Genomic_DNA"/>
</dbReference>
<dbReference type="OrthoDB" id="2157530at2759"/>
<dbReference type="PANTHER" id="PTHR24148:SF73">
    <property type="entry name" value="HET DOMAIN PROTEIN (AFU_ORTHOLOGUE AFUA_8G01020)"/>
    <property type="match status" value="1"/>
</dbReference>
<evidence type="ECO:0000313" key="2">
    <source>
        <dbReference type="EMBL" id="OCK74394.1"/>
    </source>
</evidence>
<dbReference type="Pfam" id="PF26639">
    <property type="entry name" value="Het-6_barrel"/>
    <property type="match status" value="1"/>
</dbReference>
<accession>A0A8E2DZA5</accession>
<dbReference type="InterPro" id="IPR052895">
    <property type="entry name" value="HetReg/Transcr_Mod"/>
</dbReference>
<gene>
    <name evidence="2" type="ORF">K432DRAFT_469761</name>
</gene>
<dbReference type="Proteomes" id="UP000250266">
    <property type="component" value="Unassembled WGS sequence"/>
</dbReference>
<sequence>MAEGSVLVQTCHDPEEQRKLQKPTAKQIYHYKGLQERGWFRLLVVEPSPNPQYRISCSLLHRLIKESPDFEALSYTWGTDKAIAPILIDGGVLFVRSNLFRALRSLRFPTKRRILWIDALCINQTDNIERNSQVSQMADIYSGAKKVIVWLGEGNEHTDRGMNSLGEICPRAKSIKDRVFKEGGDHQQMYKEWNDLFRSFQARHDSDACFAGICALFCRDWWTRVWTVQEITLAREAQVQAGKKSLPWEYFEIFSNLFTLDVVSQSQDEWSEGHRNFRFYAMPLFIRADTIRVMRMKWWGNIEIPLSLMVEHTLARSATDPRDKIYAILGLINCGPRLSPDYSLSCKKVYIAAFRAMLEYFGDLRVYNHLQDSHLDREKELPSWVPDFMALTTGTIHSMTFINGASPNDPIESQAVSPLYSAASNTGSYITGGSFKEAFWRTITLDCKVVEYHQGLTLRDNPRDRRRRLDRADKLVPPQSLESEEKLIEALDRQAALAEGAQYSRRFFTTEKGYMGIGPSVAQTRDIICVLFGGEVPFVLRPVGNGRYKMVGQCYMHGIMDGEVIRGAIRGQFRYEDFVID</sequence>
<keyword evidence="3" id="KW-1185">Reference proteome</keyword>
<proteinExistence type="predicted"/>
<evidence type="ECO:0000259" key="1">
    <source>
        <dbReference type="Pfam" id="PF06985"/>
    </source>
</evidence>